<name>A0A6J5DS35_9BURK</name>
<dbReference type="InterPro" id="IPR017853">
    <property type="entry name" value="GH"/>
</dbReference>
<dbReference type="AlphaFoldDB" id="A0A6J5DS35"/>
<gene>
    <name evidence="2" type="ORF">LMG29739_02262</name>
</gene>
<accession>A0A6J5DS35</accession>
<evidence type="ECO:0008006" key="4">
    <source>
        <dbReference type="Google" id="ProtNLM"/>
    </source>
</evidence>
<protein>
    <recommendedName>
        <fullName evidence="4">Enterotoxin</fullName>
    </recommendedName>
</protein>
<organism evidence="2 3">
    <name type="scientific">Paraburkholderia solisilvae</name>
    <dbReference type="NCBI Taxonomy" id="624376"/>
    <lineage>
        <taxon>Bacteria</taxon>
        <taxon>Pseudomonadati</taxon>
        <taxon>Pseudomonadota</taxon>
        <taxon>Betaproteobacteria</taxon>
        <taxon>Burkholderiales</taxon>
        <taxon>Burkholderiaceae</taxon>
        <taxon>Paraburkholderia</taxon>
    </lineage>
</organism>
<proteinExistence type="predicted"/>
<dbReference type="EMBL" id="CADIKF010000014">
    <property type="protein sequence ID" value="CAB3755715.1"/>
    <property type="molecule type" value="Genomic_DNA"/>
</dbReference>
<dbReference type="SUPFAM" id="SSF51445">
    <property type="entry name" value="(Trans)glycosidases"/>
    <property type="match status" value="1"/>
</dbReference>
<keyword evidence="3" id="KW-1185">Reference proteome</keyword>
<evidence type="ECO:0000313" key="2">
    <source>
        <dbReference type="EMBL" id="CAB3755715.1"/>
    </source>
</evidence>
<reference evidence="2 3" key="1">
    <citation type="submission" date="2020-04" db="EMBL/GenBank/DDBJ databases">
        <authorList>
            <person name="De Canck E."/>
        </authorList>
    </citation>
    <scope>NUCLEOTIDE SEQUENCE [LARGE SCALE GENOMIC DNA]</scope>
    <source>
        <strain evidence="2 3">LMG 29739</strain>
    </source>
</reference>
<dbReference type="RefSeq" id="WP_175110983.1">
    <property type="nucleotide sequence ID" value="NZ_CADIKF010000014.1"/>
</dbReference>
<feature type="region of interest" description="Disordered" evidence="1">
    <location>
        <begin position="1"/>
        <end position="22"/>
    </location>
</feature>
<evidence type="ECO:0000256" key="1">
    <source>
        <dbReference type="SAM" id="MobiDB-lite"/>
    </source>
</evidence>
<evidence type="ECO:0000313" key="3">
    <source>
        <dbReference type="Proteomes" id="UP000494329"/>
    </source>
</evidence>
<dbReference type="Gene3D" id="3.20.20.70">
    <property type="entry name" value="Aldolase class I"/>
    <property type="match status" value="1"/>
</dbReference>
<dbReference type="Proteomes" id="UP000494329">
    <property type="component" value="Unassembled WGS sequence"/>
</dbReference>
<dbReference type="InterPro" id="IPR013785">
    <property type="entry name" value="Aldolase_TIM"/>
</dbReference>
<sequence>MPPTPKPTALADPGPPALRIHGPRHTFGNAAIALRWEVNDERLNGFTLIDHVHARTLRITTPFALTFADGRTLQVADLLLDAPLHTETLAARASAPRRAETVAGVRIVAALHDAQRSVRIVWSVEQCEGAPYLRIALAITALQNALHVVAVSLLDTQAMGARATGSLDGLPVSAGNVYFGCEHPLAQIEWRRASNTVCFTVKRALPVEPGKTVVSSAVAGIARDGQLRRDFAFYLERERAHPSRAFLHYNSWYDIGYLTRYTQAQALERIDAIGRALHDTRGVQLDGYLFDDGWDDYSGHWRFSDAFPDGFEPLRDAAARYGAAPGIWLSPWGGYGPPREERVARGAAAGYETVDNGFALSGANYYRRFHQVTLDLLRRHGIGHFKFDGTGNADRVVPGSRFDSDWEAAIELIADIRREAPHVLINLSTGTLPSPFWLRHADTIWRGGADHGFAGAGSDRERWITYRDAQVYRNVVAPSPLFPLNSLMLHGVICAQEVPRLQASGGDDFIHEVRSFFGGGTQLQELYLTPSLLGARAWDTLAAAANWARGAASVLRDSHWIGGAPDELDVYGWAAWSPKQAIITLRNPDHRARRAVIDLRTQLELPTAATARFAVHTRWADRARSPAITQLDADQPQTLELAPFEVLTLELQPINAAAR</sequence>